<evidence type="ECO:0000256" key="2">
    <source>
        <dbReference type="ARBA" id="ARBA00022692"/>
    </source>
</evidence>
<comment type="caution">
    <text evidence="9">The sequence shown here is derived from an EMBL/GenBank/DDBJ whole genome shotgun (WGS) entry which is preliminary data.</text>
</comment>
<comment type="subcellular location">
    <subcellularLocation>
        <location evidence="1">Membrane</location>
        <topology evidence="1">Multi-pass membrane protein</topology>
    </subcellularLocation>
</comment>
<feature type="transmembrane region" description="Helical" evidence="7">
    <location>
        <begin position="48"/>
        <end position="66"/>
    </location>
</feature>
<proteinExistence type="inferred from homology"/>
<keyword evidence="4 7" id="KW-0472">Membrane</keyword>
<feature type="transmembrane region" description="Helical" evidence="7">
    <location>
        <begin position="128"/>
        <end position="150"/>
    </location>
</feature>
<evidence type="ECO:0000259" key="8">
    <source>
        <dbReference type="Pfam" id="PF20684"/>
    </source>
</evidence>
<organism evidence="9 10">
    <name type="scientific">Rhypophila decipiens</name>
    <dbReference type="NCBI Taxonomy" id="261697"/>
    <lineage>
        <taxon>Eukaryota</taxon>
        <taxon>Fungi</taxon>
        <taxon>Dikarya</taxon>
        <taxon>Ascomycota</taxon>
        <taxon>Pezizomycotina</taxon>
        <taxon>Sordariomycetes</taxon>
        <taxon>Sordariomycetidae</taxon>
        <taxon>Sordariales</taxon>
        <taxon>Naviculisporaceae</taxon>
        <taxon>Rhypophila</taxon>
    </lineage>
</organism>
<dbReference type="PANTHER" id="PTHR33048">
    <property type="entry name" value="PTH11-LIKE INTEGRAL MEMBRANE PROTEIN (AFU_ORTHOLOGUE AFUA_5G11245)"/>
    <property type="match status" value="1"/>
</dbReference>
<feature type="transmembrane region" description="Helical" evidence="7">
    <location>
        <begin position="242"/>
        <end position="262"/>
    </location>
</feature>
<feature type="transmembrane region" description="Helical" evidence="7">
    <location>
        <begin position="162"/>
        <end position="184"/>
    </location>
</feature>
<feature type="region of interest" description="Disordered" evidence="6">
    <location>
        <begin position="328"/>
        <end position="353"/>
    </location>
</feature>
<dbReference type="Pfam" id="PF20684">
    <property type="entry name" value="Fung_rhodopsin"/>
    <property type="match status" value="1"/>
</dbReference>
<protein>
    <recommendedName>
        <fullName evidence="8">Rhodopsin domain-containing protein</fullName>
    </recommendedName>
</protein>
<dbReference type="EMBL" id="MU858064">
    <property type="protein sequence ID" value="KAK4216859.1"/>
    <property type="molecule type" value="Genomic_DNA"/>
</dbReference>
<sequence length="573" mass="62764">MSTPILTEPGYTKHNLSYPPIPFNSTGAAPDGGTIQDDPSSTTTSMPGILLGILLPHIICTLIILLRASSRIFLLRKWFLDDTLILLAWILSTTVCIIYAVASQQQQPHQATTYESSYYALRTYTPLITYQLSLLLTKCSILSFYLRIFSSSSQPLMLLQKRLAMATLIFVILYGVPLLFMSVFQCHPSPGEFFSVKMKCFTFIPLLITSSSLHTATDGWLILLVIPTIVRLELPPRQKAALGVVLSMGIFVVAASLARLQLSLRSEGLIGKEREGDKEDGDGAVVSNTMAFFVMTILELDVALICASAPTLRPVLAWFWPDEGAERRRRRRRSRRASRSNTTDVRASSSSGSVDLTSVSYHGYPWTRPVTPAPGRTVGSKDDPSLNNLQQQQMEDIPAMPMPPLATHVSTYRTPTTLSLRSFISSIVPPRSRGGTGAATDKAGLLPHHHDGRDPEVLERRRSSVGFEGYFEQYLGYGEDAAGKRRNSRNIRVDTARNSMVATAGGRWADSQESFVLGVNDPNSPAVSPTMNRLSPVLSDSGTLVASGGDAEQLRKGEKAPEAADEKEPMAKT</sequence>
<evidence type="ECO:0000256" key="1">
    <source>
        <dbReference type="ARBA" id="ARBA00004141"/>
    </source>
</evidence>
<dbReference type="InterPro" id="IPR052337">
    <property type="entry name" value="SAT4-like"/>
</dbReference>
<keyword evidence="10" id="KW-1185">Reference proteome</keyword>
<dbReference type="PANTHER" id="PTHR33048:SF47">
    <property type="entry name" value="INTEGRAL MEMBRANE PROTEIN-RELATED"/>
    <property type="match status" value="1"/>
</dbReference>
<evidence type="ECO:0000256" key="3">
    <source>
        <dbReference type="ARBA" id="ARBA00022989"/>
    </source>
</evidence>
<feature type="compositionally biased region" description="Basic and acidic residues" evidence="6">
    <location>
        <begin position="448"/>
        <end position="457"/>
    </location>
</feature>
<dbReference type="GO" id="GO:0016020">
    <property type="term" value="C:membrane"/>
    <property type="evidence" value="ECO:0007669"/>
    <property type="project" value="UniProtKB-SubCell"/>
</dbReference>
<comment type="similarity">
    <text evidence="5">Belongs to the SAT4 family.</text>
</comment>
<reference evidence="9" key="1">
    <citation type="journal article" date="2023" name="Mol. Phylogenet. Evol.">
        <title>Genome-scale phylogeny and comparative genomics of the fungal order Sordariales.</title>
        <authorList>
            <person name="Hensen N."/>
            <person name="Bonometti L."/>
            <person name="Westerberg I."/>
            <person name="Brannstrom I.O."/>
            <person name="Guillou S."/>
            <person name="Cros-Aarteil S."/>
            <person name="Calhoun S."/>
            <person name="Haridas S."/>
            <person name="Kuo A."/>
            <person name="Mondo S."/>
            <person name="Pangilinan J."/>
            <person name="Riley R."/>
            <person name="LaButti K."/>
            <person name="Andreopoulos B."/>
            <person name="Lipzen A."/>
            <person name="Chen C."/>
            <person name="Yan M."/>
            <person name="Daum C."/>
            <person name="Ng V."/>
            <person name="Clum A."/>
            <person name="Steindorff A."/>
            <person name="Ohm R.A."/>
            <person name="Martin F."/>
            <person name="Silar P."/>
            <person name="Natvig D.O."/>
            <person name="Lalanne C."/>
            <person name="Gautier V."/>
            <person name="Ament-Velasquez S.L."/>
            <person name="Kruys A."/>
            <person name="Hutchinson M.I."/>
            <person name="Powell A.J."/>
            <person name="Barry K."/>
            <person name="Miller A.N."/>
            <person name="Grigoriev I.V."/>
            <person name="Debuchy R."/>
            <person name="Gladieux P."/>
            <person name="Hiltunen Thoren M."/>
            <person name="Johannesson H."/>
        </authorList>
    </citation>
    <scope>NUCLEOTIDE SEQUENCE</scope>
    <source>
        <strain evidence="9">PSN293</strain>
    </source>
</reference>
<name>A0AAN6YCK6_9PEZI</name>
<evidence type="ECO:0000256" key="6">
    <source>
        <dbReference type="SAM" id="MobiDB-lite"/>
    </source>
</evidence>
<gene>
    <name evidence="9" type="ORF">QBC37DRAFT_278523</name>
</gene>
<evidence type="ECO:0000256" key="4">
    <source>
        <dbReference type="ARBA" id="ARBA00023136"/>
    </source>
</evidence>
<feature type="domain" description="Rhodopsin" evidence="8">
    <location>
        <begin position="66"/>
        <end position="317"/>
    </location>
</feature>
<feature type="compositionally biased region" description="Basic residues" evidence="6">
    <location>
        <begin position="328"/>
        <end position="338"/>
    </location>
</feature>
<keyword evidence="2 7" id="KW-0812">Transmembrane</keyword>
<feature type="transmembrane region" description="Helical" evidence="7">
    <location>
        <begin position="78"/>
        <end position="102"/>
    </location>
</feature>
<feature type="region of interest" description="Disordered" evidence="6">
    <location>
        <begin position="538"/>
        <end position="573"/>
    </location>
</feature>
<feature type="transmembrane region" description="Helical" evidence="7">
    <location>
        <begin position="204"/>
        <end position="230"/>
    </location>
</feature>
<dbReference type="Proteomes" id="UP001301769">
    <property type="component" value="Unassembled WGS sequence"/>
</dbReference>
<evidence type="ECO:0000313" key="9">
    <source>
        <dbReference type="EMBL" id="KAK4216859.1"/>
    </source>
</evidence>
<evidence type="ECO:0000256" key="7">
    <source>
        <dbReference type="SAM" id="Phobius"/>
    </source>
</evidence>
<feature type="compositionally biased region" description="Basic and acidic residues" evidence="6">
    <location>
        <begin position="552"/>
        <end position="573"/>
    </location>
</feature>
<reference evidence="9" key="2">
    <citation type="submission" date="2023-05" db="EMBL/GenBank/DDBJ databases">
        <authorList>
            <consortium name="Lawrence Berkeley National Laboratory"/>
            <person name="Steindorff A."/>
            <person name="Hensen N."/>
            <person name="Bonometti L."/>
            <person name="Westerberg I."/>
            <person name="Brannstrom I.O."/>
            <person name="Guillou S."/>
            <person name="Cros-Aarteil S."/>
            <person name="Calhoun S."/>
            <person name="Haridas S."/>
            <person name="Kuo A."/>
            <person name="Mondo S."/>
            <person name="Pangilinan J."/>
            <person name="Riley R."/>
            <person name="Labutti K."/>
            <person name="Andreopoulos B."/>
            <person name="Lipzen A."/>
            <person name="Chen C."/>
            <person name="Yanf M."/>
            <person name="Daum C."/>
            <person name="Ng V."/>
            <person name="Clum A."/>
            <person name="Ohm R."/>
            <person name="Martin F."/>
            <person name="Silar P."/>
            <person name="Natvig D."/>
            <person name="Lalanne C."/>
            <person name="Gautier V."/>
            <person name="Ament-Velasquez S.L."/>
            <person name="Kruys A."/>
            <person name="Hutchinson M.I."/>
            <person name="Powell A.J."/>
            <person name="Barry K."/>
            <person name="Miller A.N."/>
            <person name="Grigoriev I.V."/>
            <person name="Debuchy R."/>
            <person name="Gladieux P."/>
            <person name="Thoren M.H."/>
            <person name="Johannesson H."/>
        </authorList>
    </citation>
    <scope>NUCLEOTIDE SEQUENCE</scope>
    <source>
        <strain evidence="9">PSN293</strain>
    </source>
</reference>
<evidence type="ECO:0000256" key="5">
    <source>
        <dbReference type="ARBA" id="ARBA00038359"/>
    </source>
</evidence>
<dbReference type="InterPro" id="IPR049326">
    <property type="entry name" value="Rhodopsin_dom_fungi"/>
</dbReference>
<dbReference type="AlphaFoldDB" id="A0AAN6YCK6"/>
<accession>A0AAN6YCK6</accession>
<keyword evidence="3 7" id="KW-1133">Transmembrane helix</keyword>
<feature type="region of interest" description="Disordered" evidence="6">
    <location>
        <begin position="365"/>
        <end position="385"/>
    </location>
</feature>
<evidence type="ECO:0000313" key="10">
    <source>
        <dbReference type="Proteomes" id="UP001301769"/>
    </source>
</evidence>
<feature type="region of interest" description="Disordered" evidence="6">
    <location>
        <begin position="429"/>
        <end position="457"/>
    </location>
</feature>